<dbReference type="Gene3D" id="2.40.30.110">
    <property type="entry name" value="Aminomethyltransferase beta-barrel domains"/>
    <property type="match status" value="1"/>
</dbReference>
<dbReference type="Gene3D" id="3.30.9.10">
    <property type="entry name" value="D-Amino Acid Oxidase, subunit A, domain 2"/>
    <property type="match status" value="1"/>
</dbReference>
<accession>A0A2R7Z3L2</accession>
<protein>
    <submittedName>
        <fullName evidence="6">FAD-dependent oxidoreductase</fullName>
    </submittedName>
</protein>
<feature type="domain" description="FAD dependent oxidoreductase central" evidence="5">
    <location>
        <begin position="371"/>
        <end position="426"/>
    </location>
</feature>
<dbReference type="InterPro" id="IPR029043">
    <property type="entry name" value="GcvT/YgfZ_C"/>
</dbReference>
<dbReference type="InterPro" id="IPR036188">
    <property type="entry name" value="FAD/NAD-bd_sf"/>
</dbReference>
<keyword evidence="7" id="KW-1185">Reference proteome</keyword>
<reference evidence="6 7" key="1">
    <citation type="submission" date="2018-03" db="EMBL/GenBank/DDBJ databases">
        <authorList>
            <person name="Keele B.F."/>
        </authorList>
    </citation>
    <scope>NUCLEOTIDE SEQUENCE [LARGE SCALE GENOMIC DNA]</scope>
    <source>
        <strain evidence="6 7">IB-3</strain>
    </source>
</reference>
<dbReference type="SUPFAM" id="SSF51905">
    <property type="entry name" value="FAD/NAD(P)-binding domain"/>
    <property type="match status" value="1"/>
</dbReference>
<dbReference type="SUPFAM" id="SSF54373">
    <property type="entry name" value="FAD-linked reductases, C-terminal domain"/>
    <property type="match status" value="1"/>
</dbReference>
<dbReference type="InterPro" id="IPR027266">
    <property type="entry name" value="TrmE/GcvT-like"/>
</dbReference>
<dbReference type="PANTHER" id="PTHR43757:SF15">
    <property type="entry name" value="PYRUVATE DEHYDROGENASE PHOSPHATASE REGULATORY SUBUNIT, MITOCHONDRIAL-LIKE"/>
    <property type="match status" value="1"/>
</dbReference>
<dbReference type="SUPFAM" id="SSF101790">
    <property type="entry name" value="Aminomethyltransferase beta-barrel domain"/>
    <property type="match status" value="1"/>
</dbReference>
<dbReference type="InterPro" id="IPR028896">
    <property type="entry name" value="GcvT/YgfZ/DmdA"/>
</dbReference>
<dbReference type="InterPro" id="IPR006076">
    <property type="entry name" value="FAD-dep_OxRdtase"/>
</dbReference>
<evidence type="ECO:0000313" key="7">
    <source>
        <dbReference type="Proteomes" id="UP000244867"/>
    </source>
</evidence>
<feature type="domain" description="Aminomethyltransferase C-terminal" evidence="4">
    <location>
        <begin position="723"/>
        <end position="809"/>
    </location>
</feature>
<dbReference type="SUPFAM" id="SSF103025">
    <property type="entry name" value="Folate-binding domain"/>
    <property type="match status" value="1"/>
</dbReference>
<comment type="similarity">
    <text evidence="1">Belongs to the GcvT family.</text>
</comment>
<evidence type="ECO:0000259" key="2">
    <source>
        <dbReference type="Pfam" id="PF01266"/>
    </source>
</evidence>
<proteinExistence type="inferred from homology"/>
<organism evidence="6 7">
    <name type="scientific">Nocardioides currus</name>
    <dbReference type="NCBI Taxonomy" id="2133958"/>
    <lineage>
        <taxon>Bacteria</taxon>
        <taxon>Bacillati</taxon>
        <taxon>Actinomycetota</taxon>
        <taxon>Actinomycetes</taxon>
        <taxon>Propionibacteriales</taxon>
        <taxon>Nocardioidaceae</taxon>
        <taxon>Nocardioides</taxon>
    </lineage>
</organism>
<name>A0A2R7Z3L2_9ACTN</name>
<dbReference type="Gene3D" id="3.50.50.60">
    <property type="entry name" value="FAD/NAD(P)-binding domain"/>
    <property type="match status" value="1"/>
</dbReference>
<feature type="domain" description="GCVT N-terminal" evidence="3">
    <location>
        <begin position="428"/>
        <end position="702"/>
    </location>
</feature>
<dbReference type="InterPro" id="IPR013977">
    <property type="entry name" value="GcvT_C"/>
</dbReference>
<feature type="domain" description="FAD dependent oxidoreductase" evidence="2">
    <location>
        <begin position="12"/>
        <end position="368"/>
    </location>
</feature>
<evidence type="ECO:0000259" key="4">
    <source>
        <dbReference type="Pfam" id="PF08669"/>
    </source>
</evidence>
<dbReference type="OrthoDB" id="2055370at2"/>
<dbReference type="InterPro" id="IPR006222">
    <property type="entry name" value="GCVT_N"/>
</dbReference>
<dbReference type="Gene3D" id="3.30.1360.120">
    <property type="entry name" value="Probable tRNA modification gtpase trme, domain 1"/>
    <property type="match status" value="1"/>
</dbReference>
<dbReference type="RefSeq" id="WP_108343064.1">
    <property type="nucleotide sequence ID" value="NZ_PYXZ01000001.1"/>
</dbReference>
<comment type="caution">
    <text evidence="6">The sequence shown here is derived from an EMBL/GenBank/DDBJ whole genome shotgun (WGS) entry which is preliminary data.</text>
</comment>
<dbReference type="Pfam" id="PF16350">
    <property type="entry name" value="FAO_M"/>
    <property type="match status" value="1"/>
</dbReference>
<dbReference type="Pfam" id="PF01266">
    <property type="entry name" value="DAO"/>
    <property type="match status" value="1"/>
</dbReference>
<dbReference type="EMBL" id="PYXZ01000001">
    <property type="protein sequence ID" value="PUA82879.1"/>
    <property type="molecule type" value="Genomic_DNA"/>
</dbReference>
<dbReference type="Gene3D" id="3.30.70.1400">
    <property type="entry name" value="Aminomethyltransferase beta-barrel domains"/>
    <property type="match status" value="1"/>
</dbReference>
<dbReference type="Pfam" id="PF01571">
    <property type="entry name" value="GCV_T"/>
    <property type="match status" value="1"/>
</dbReference>
<evidence type="ECO:0000256" key="1">
    <source>
        <dbReference type="ARBA" id="ARBA00008609"/>
    </source>
</evidence>
<evidence type="ECO:0000259" key="3">
    <source>
        <dbReference type="Pfam" id="PF01571"/>
    </source>
</evidence>
<sequence>MPTDALPSRAQVVVVGGGVIGTSVAYHLTKLGWTDVLLLEQGRLSSGTTWHAAGLVGQLRASESGTRLVQYSAQLYASLEAEVGLSTGWKPVGGVTVARTADRMTQLRRTAASADAYGLDCTLLTPAEARERWPVMQVDDLVGAIWLPGDGTANPTDLTQALARGARLGGARIHEKVRVLDVLVTDGRATGVRTDAGDVEADVVVNCAGQWAKQVGLMAGVTVPLHSAEHFYVVTEQLGGVRPDLPILRDPDGWTYFKEEVGGLVVGGFEPEAKPWVAPDQIPHPFEFQLLEEDWEHFSVLMESAIERIPALRETGIRTFYNGPESFTPDNQFILGRAPEVPNVFVGAGFNSVGIASAGGAGRALAEWIVEGEPTSDLTAVDIRRFARFHGNNRWLRARVAEVLGLHYEIPWPHREMRTARPFRRSPLHDRLAASNASFGSRMGWERPSFFAPPGVSPEVAHTWAKPGWLPWVEAEVTSTRTGVTVFDQTSFSKYLVTGPDAERALQWLCTADVAVAPGRTVYTGLLNARGTYESDLTVTRLSATDYLLVSSAATTVRDQDHLRRQMPAGCAATVVDVTSSYAVLGVMGPRSRELLSRLTSASLTDFPFGTSREIDLGHATVRATRITYVGELGWEIYVPTELAVGVHEDLMSAGADLGVMNGGYHAIESLRLEKGYRAFGRELTPDHTPVDAGLLFACKLRTDVDFLGRTALEAARARGPLRKLVSFAVASPEPMLWGGELVLRDGAPAGQVTSAAWSPTLGSCVGLAYLWDPGGAPIDAEWVRAATYAVDVGGVRVPVTVSLRPLVDPEGLRIKA</sequence>
<dbReference type="InterPro" id="IPR032503">
    <property type="entry name" value="FAO_M"/>
</dbReference>
<gene>
    <name evidence="6" type="ORF">C7S10_04035</name>
</gene>
<evidence type="ECO:0000259" key="5">
    <source>
        <dbReference type="Pfam" id="PF16350"/>
    </source>
</evidence>
<evidence type="ECO:0000313" key="6">
    <source>
        <dbReference type="EMBL" id="PUA82879.1"/>
    </source>
</evidence>
<dbReference type="PANTHER" id="PTHR43757">
    <property type="entry name" value="AMINOMETHYLTRANSFERASE"/>
    <property type="match status" value="1"/>
</dbReference>
<dbReference type="Pfam" id="PF08669">
    <property type="entry name" value="GCV_T_C"/>
    <property type="match status" value="1"/>
</dbReference>
<dbReference type="AlphaFoldDB" id="A0A2R7Z3L2"/>
<dbReference type="Proteomes" id="UP000244867">
    <property type="component" value="Unassembled WGS sequence"/>
</dbReference>